<evidence type="ECO:0000256" key="1">
    <source>
        <dbReference type="ARBA" id="ARBA00006174"/>
    </source>
</evidence>
<proteinExistence type="inferred from homology"/>
<dbReference type="RefSeq" id="WP_116621988.1">
    <property type="nucleotide sequence ID" value="NZ_QURN01000001.1"/>
</dbReference>
<dbReference type="GO" id="GO:0016829">
    <property type="term" value="F:lyase activity"/>
    <property type="evidence" value="ECO:0007669"/>
    <property type="project" value="InterPro"/>
</dbReference>
<dbReference type="Pfam" id="PF19305">
    <property type="entry name" value="MmgE_PrpD_C"/>
    <property type="match status" value="1"/>
</dbReference>
<dbReference type="InterPro" id="IPR036148">
    <property type="entry name" value="MmgE/PrpD_sf"/>
</dbReference>
<dbReference type="Pfam" id="PF03972">
    <property type="entry name" value="MmgE_PrpD_N"/>
    <property type="match status" value="1"/>
</dbReference>
<dbReference type="Proteomes" id="UP000262379">
    <property type="component" value="Unassembled WGS sequence"/>
</dbReference>
<dbReference type="InterPro" id="IPR005656">
    <property type="entry name" value="MmgE_PrpD"/>
</dbReference>
<comment type="similarity">
    <text evidence="1">Belongs to the PrpD family.</text>
</comment>
<evidence type="ECO:0000313" key="4">
    <source>
        <dbReference type="EMBL" id="RFC69367.1"/>
    </source>
</evidence>
<feature type="domain" description="MmgE/PrpD C-terminal" evidence="3">
    <location>
        <begin position="284"/>
        <end position="449"/>
    </location>
</feature>
<evidence type="ECO:0000259" key="3">
    <source>
        <dbReference type="Pfam" id="PF19305"/>
    </source>
</evidence>
<dbReference type="AlphaFoldDB" id="A0A371XJF9"/>
<dbReference type="InterPro" id="IPR045337">
    <property type="entry name" value="MmgE_PrpD_C"/>
</dbReference>
<protein>
    <submittedName>
        <fullName evidence="4">MmgE/PrpD family protein</fullName>
    </submittedName>
</protein>
<feature type="domain" description="MmgE/PrpD N-terminal" evidence="2">
    <location>
        <begin position="15"/>
        <end position="261"/>
    </location>
</feature>
<dbReference type="SUPFAM" id="SSF103378">
    <property type="entry name" value="2-methylcitrate dehydratase PrpD"/>
    <property type="match status" value="1"/>
</dbReference>
<dbReference type="Gene3D" id="3.30.1330.120">
    <property type="entry name" value="2-methylcitrate dehydratase PrpD"/>
    <property type="match status" value="1"/>
</dbReference>
<dbReference type="InterPro" id="IPR042183">
    <property type="entry name" value="MmgE/PrpD_sf_1"/>
</dbReference>
<name>A0A371XJF9_9HYPH</name>
<keyword evidence="5" id="KW-1185">Reference proteome</keyword>
<evidence type="ECO:0000259" key="2">
    <source>
        <dbReference type="Pfam" id="PF03972"/>
    </source>
</evidence>
<comment type="caution">
    <text evidence="4">The sequence shown here is derived from an EMBL/GenBank/DDBJ whole genome shotgun (WGS) entry which is preliminary data.</text>
</comment>
<organism evidence="4 5">
    <name type="scientific">Mesorhizobium denitrificans</name>
    <dbReference type="NCBI Taxonomy" id="2294114"/>
    <lineage>
        <taxon>Bacteria</taxon>
        <taxon>Pseudomonadati</taxon>
        <taxon>Pseudomonadota</taxon>
        <taxon>Alphaproteobacteria</taxon>
        <taxon>Hyphomicrobiales</taxon>
        <taxon>Phyllobacteriaceae</taxon>
        <taxon>Mesorhizobium</taxon>
    </lineage>
</organism>
<reference evidence="5" key="1">
    <citation type="submission" date="2018-08" db="EMBL/GenBank/DDBJ databases">
        <authorList>
            <person name="Im W.T."/>
        </authorList>
    </citation>
    <scope>NUCLEOTIDE SEQUENCE [LARGE SCALE GENOMIC DNA]</scope>
    <source>
        <strain evidence="5">LA-28</strain>
    </source>
</reference>
<dbReference type="Gene3D" id="1.10.4100.10">
    <property type="entry name" value="2-methylcitrate dehydratase PrpD"/>
    <property type="match status" value="1"/>
</dbReference>
<evidence type="ECO:0000313" key="5">
    <source>
        <dbReference type="Proteomes" id="UP000262379"/>
    </source>
</evidence>
<dbReference type="InterPro" id="IPR042188">
    <property type="entry name" value="MmgE/PrpD_sf_2"/>
</dbReference>
<dbReference type="PANTHER" id="PTHR16943">
    <property type="entry name" value="2-METHYLCITRATE DEHYDRATASE-RELATED"/>
    <property type="match status" value="1"/>
</dbReference>
<dbReference type="EMBL" id="QURN01000001">
    <property type="protein sequence ID" value="RFC69367.1"/>
    <property type="molecule type" value="Genomic_DNA"/>
</dbReference>
<sequence length="471" mass="50603">MNKFSTTDVELTKYVAEFIVNARVEDLSSEVVEVGKKSILDGFGLALSGSVAKSGELVRQHLDDLGLAEGGATVIGGGRKVAPRFAAFANGVGIHADDYDDTQLAVAKDRVYGLLTHPTAPALPAAFAMAEIKKSSGRDFMLAYHLGVEVECKIAEAIAPRHYQTGFHATATCGTFAAAAAASKLLGFDVATTQRALSIAGSQSAGLRENFGTMTKPFHAGRSSESGVAAAQFASYGWTATPKILEAPRGFFSAAGGGYDLQAIYGKLGSPWTFADPGVSIKPHPSGSLTHPGMTEMLRLIKKHDIKPQDVAHVRVGTNSNMPNALIHHRPKDELQAKFSMEFCMAILLLERRAGLREFTDEVVERDDVKKMIEKVDFVVDDDAEAAGYHLMTTIIDIDLKDGRRISGRADFGKGSPAFPMSYDEVADKFRENAEFAGMGKDRCSEIVELVRSIEKQGSVAGLAERLISVR</sequence>
<gene>
    <name evidence="4" type="ORF">DY251_01095</name>
</gene>
<dbReference type="InterPro" id="IPR045336">
    <property type="entry name" value="MmgE_PrpD_N"/>
</dbReference>
<dbReference type="PANTHER" id="PTHR16943:SF8">
    <property type="entry name" value="2-METHYLCITRATE DEHYDRATASE"/>
    <property type="match status" value="1"/>
</dbReference>
<accession>A0A371XJF9</accession>